<dbReference type="RefSeq" id="WP_132404541.1">
    <property type="nucleotide sequence ID" value="NZ_SMKA01000023.1"/>
</dbReference>
<dbReference type="PANTHER" id="PTHR40763">
    <property type="entry name" value="MEMBRANE PROTEIN-RELATED"/>
    <property type="match status" value="1"/>
</dbReference>
<keyword evidence="3" id="KW-1185">Reference proteome</keyword>
<dbReference type="AlphaFoldDB" id="A0A4R4QAT7"/>
<evidence type="ECO:0000313" key="3">
    <source>
        <dbReference type="Proteomes" id="UP000295075"/>
    </source>
</evidence>
<dbReference type="Pfam" id="PF08044">
    <property type="entry name" value="DUF1707"/>
    <property type="match status" value="1"/>
</dbReference>
<reference evidence="2 3" key="1">
    <citation type="submission" date="2019-03" db="EMBL/GenBank/DDBJ databases">
        <title>Draft genome sequences of novel Actinobacteria.</title>
        <authorList>
            <person name="Sahin N."/>
            <person name="Ay H."/>
            <person name="Saygin H."/>
        </authorList>
    </citation>
    <scope>NUCLEOTIDE SEQUENCE [LARGE SCALE GENOMIC DNA]</scope>
    <source>
        <strain evidence="2 3">JCM 30547</strain>
    </source>
</reference>
<dbReference type="OrthoDB" id="4772576at2"/>
<dbReference type="PANTHER" id="PTHR40763:SF5">
    <property type="entry name" value="MEMBRANE PROTEIN"/>
    <property type="match status" value="1"/>
</dbReference>
<gene>
    <name evidence="2" type="ORF">E1261_08545</name>
</gene>
<dbReference type="Proteomes" id="UP000295075">
    <property type="component" value="Unassembled WGS sequence"/>
</dbReference>
<dbReference type="EMBL" id="SMKA01000023">
    <property type="protein sequence ID" value="TDC32390.1"/>
    <property type="molecule type" value="Genomic_DNA"/>
</dbReference>
<feature type="domain" description="DUF1707" evidence="1">
    <location>
        <begin position="11"/>
        <end position="61"/>
    </location>
</feature>
<protein>
    <submittedName>
        <fullName evidence="2">DUF1707 domain-containing protein</fullName>
    </submittedName>
</protein>
<comment type="caution">
    <text evidence="2">The sequence shown here is derived from an EMBL/GenBank/DDBJ whole genome shotgun (WGS) entry which is preliminary data.</text>
</comment>
<evidence type="ECO:0000259" key="1">
    <source>
        <dbReference type="Pfam" id="PF08044"/>
    </source>
</evidence>
<name>A0A4R4QAT7_9ACTN</name>
<sequence length="192" mass="21503">MSLEQPPPGQRASDNDREHAAAVLQEAHTDGRLDFQELDERLTQVYSAKTQLELRDATADLVPVRDTSKSTEVTIRATHSAQKREGAWQVPERVAAELVHSSARLDFTDATVHWREVTVTANLTHSSITMIVPVGWSVTLDDVELHGGSASNKTAPAGPNGVHLIVKGAARYSSLTVRHPRKRRWWWPWYRK</sequence>
<evidence type="ECO:0000313" key="2">
    <source>
        <dbReference type="EMBL" id="TDC32390.1"/>
    </source>
</evidence>
<dbReference type="InterPro" id="IPR012551">
    <property type="entry name" value="DUF1707_SHOCT-like"/>
</dbReference>
<organism evidence="2 3">
    <name type="scientific">Kribbella albertanoniae</name>
    <dbReference type="NCBI Taxonomy" id="1266829"/>
    <lineage>
        <taxon>Bacteria</taxon>
        <taxon>Bacillati</taxon>
        <taxon>Actinomycetota</taxon>
        <taxon>Actinomycetes</taxon>
        <taxon>Propionibacteriales</taxon>
        <taxon>Kribbellaceae</taxon>
        <taxon>Kribbella</taxon>
    </lineage>
</organism>
<proteinExistence type="predicted"/>
<accession>A0A4R4QAT7</accession>